<keyword evidence="2" id="KW-1185">Reference proteome</keyword>
<proteinExistence type="predicted"/>
<accession>A0ACC2VPR5</accession>
<sequence>MSPSSETHSSSQYPDLPPKYQLLEVLGEGAFSKVYKGMNKITQEVVAIKIINKENLSAKQAANIKNEINVLSKVHHKNVLRLIELYNEPNTKHCYIILEYCDGGEIFNKIIEYTYFSEDLSRHTFTQLLSAIDYLHNKAGIVHRDIKPENLIFKKIPMKPRSEEEFKKTLRKSDDESKSDEGIFEPGKGGGTIGVIKLADFGLAKQLKTDRSRFNAIDTNLKTPCGTAGYTAPEVITCNTDDLGRKHRKFPNNISKKNYYSKAVDIWSLGCFLYTILCGFPPFYEDDHDNLTKKIVNGDYVFLKPWWDEISSEAKHLITRMLDVNPESRITIDEIWAHPWVKNDVNETLVAPESYFAEADDYSVSHIENVIPEKSEQKEGHMMVPSSKDPLLSPRANAIKTVFNNPAMGNSKSILKKYGVTNSSVQFIDGVTDDIRYLKVSPTNKISSSSDNDSYLSDSTRRILPKSPVPSKELIGKLGFKDVFVQTPTQMAVHEEHASDDDDDSSNDDEDDEGDETYDNDVASLEHFEIKKITSSSTNSSEASFKEGSEEYQTRSSSIISGINGDYKFTLNLNDSNLLMRRRSSTVRSSKSGGHGRSSLSHHPPELTQEQH</sequence>
<dbReference type="EMBL" id="JASBWR010000058">
    <property type="protein sequence ID" value="KAJ9101393.1"/>
    <property type="molecule type" value="Genomic_DNA"/>
</dbReference>
<name>A0ACC2VPR5_9TREE</name>
<organism evidence="1 2">
    <name type="scientific">Naganishia cerealis</name>
    <dbReference type="NCBI Taxonomy" id="610337"/>
    <lineage>
        <taxon>Eukaryota</taxon>
        <taxon>Fungi</taxon>
        <taxon>Dikarya</taxon>
        <taxon>Basidiomycota</taxon>
        <taxon>Agaricomycotina</taxon>
        <taxon>Tremellomycetes</taxon>
        <taxon>Filobasidiales</taxon>
        <taxon>Filobasidiaceae</taxon>
        <taxon>Naganishia</taxon>
    </lineage>
</organism>
<evidence type="ECO:0000313" key="2">
    <source>
        <dbReference type="Proteomes" id="UP001241377"/>
    </source>
</evidence>
<protein>
    <submittedName>
        <fullName evidence="1">Uncharacterized protein</fullName>
    </submittedName>
</protein>
<reference evidence="1" key="1">
    <citation type="submission" date="2023-04" db="EMBL/GenBank/DDBJ databases">
        <title>Draft Genome sequencing of Naganishia species isolated from polar environments using Oxford Nanopore Technology.</title>
        <authorList>
            <person name="Leo P."/>
            <person name="Venkateswaran K."/>
        </authorList>
    </citation>
    <scope>NUCLEOTIDE SEQUENCE</scope>
    <source>
        <strain evidence="1">MNA-CCFEE 5261</strain>
    </source>
</reference>
<dbReference type="Proteomes" id="UP001241377">
    <property type="component" value="Unassembled WGS sequence"/>
</dbReference>
<comment type="caution">
    <text evidence="1">The sequence shown here is derived from an EMBL/GenBank/DDBJ whole genome shotgun (WGS) entry which is preliminary data.</text>
</comment>
<evidence type="ECO:0000313" key="1">
    <source>
        <dbReference type="EMBL" id="KAJ9101393.1"/>
    </source>
</evidence>
<gene>
    <name evidence="1" type="ORF">QFC19_005166</name>
</gene>